<dbReference type="PANTHER" id="PTHR24148">
    <property type="entry name" value="ANKYRIN REPEAT DOMAIN-CONTAINING PROTEIN 39 HOMOLOG-RELATED"/>
    <property type="match status" value="1"/>
</dbReference>
<reference evidence="2" key="2">
    <citation type="submission" date="2023-05" db="EMBL/GenBank/DDBJ databases">
        <authorList>
            <consortium name="Lawrence Berkeley National Laboratory"/>
            <person name="Steindorff A."/>
            <person name="Hensen N."/>
            <person name="Bonometti L."/>
            <person name="Westerberg I."/>
            <person name="Brannstrom I.O."/>
            <person name="Guillou S."/>
            <person name="Cros-Aarteil S."/>
            <person name="Calhoun S."/>
            <person name="Haridas S."/>
            <person name="Kuo A."/>
            <person name="Mondo S."/>
            <person name="Pangilinan J."/>
            <person name="Riley R."/>
            <person name="Labutti K."/>
            <person name="Andreopoulos B."/>
            <person name="Lipzen A."/>
            <person name="Chen C."/>
            <person name="Yanf M."/>
            <person name="Daum C."/>
            <person name="Ng V."/>
            <person name="Clum A."/>
            <person name="Ohm R."/>
            <person name="Martin F."/>
            <person name="Silar P."/>
            <person name="Natvig D."/>
            <person name="Lalanne C."/>
            <person name="Gautier V."/>
            <person name="Ament-Velasquez S.L."/>
            <person name="Kruys A."/>
            <person name="Hutchinson M.I."/>
            <person name="Powell A.J."/>
            <person name="Barry K."/>
            <person name="Miller A.N."/>
            <person name="Grigoriev I.V."/>
            <person name="Debuchy R."/>
            <person name="Gladieux P."/>
            <person name="Thoren M.H."/>
            <person name="Johannesson H."/>
        </authorList>
    </citation>
    <scope>NUCLEOTIDE SEQUENCE</scope>
    <source>
        <strain evidence="2">PSN243</strain>
    </source>
</reference>
<protein>
    <submittedName>
        <fullName evidence="2">Heterokaryon incompatibility protein-domain-containing protein</fullName>
    </submittedName>
</protein>
<reference evidence="2" key="1">
    <citation type="journal article" date="2023" name="Mol. Phylogenet. Evol.">
        <title>Genome-scale phylogeny and comparative genomics of the fungal order Sordariales.</title>
        <authorList>
            <person name="Hensen N."/>
            <person name="Bonometti L."/>
            <person name="Westerberg I."/>
            <person name="Brannstrom I.O."/>
            <person name="Guillou S."/>
            <person name="Cros-Aarteil S."/>
            <person name="Calhoun S."/>
            <person name="Haridas S."/>
            <person name="Kuo A."/>
            <person name="Mondo S."/>
            <person name="Pangilinan J."/>
            <person name="Riley R."/>
            <person name="LaButti K."/>
            <person name="Andreopoulos B."/>
            <person name="Lipzen A."/>
            <person name="Chen C."/>
            <person name="Yan M."/>
            <person name="Daum C."/>
            <person name="Ng V."/>
            <person name="Clum A."/>
            <person name="Steindorff A."/>
            <person name="Ohm R.A."/>
            <person name="Martin F."/>
            <person name="Silar P."/>
            <person name="Natvig D.O."/>
            <person name="Lalanne C."/>
            <person name="Gautier V."/>
            <person name="Ament-Velasquez S.L."/>
            <person name="Kruys A."/>
            <person name="Hutchinson M.I."/>
            <person name="Powell A.J."/>
            <person name="Barry K."/>
            <person name="Miller A.N."/>
            <person name="Grigoriev I.V."/>
            <person name="Debuchy R."/>
            <person name="Gladieux P."/>
            <person name="Hiltunen Thoren M."/>
            <person name="Johannesson H."/>
        </authorList>
    </citation>
    <scope>NUCLEOTIDE SEQUENCE</scope>
    <source>
        <strain evidence="2">PSN243</strain>
    </source>
</reference>
<feature type="domain" description="Heterokaryon incompatibility" evidence="1">
    <location>
        <begin position="59"/>
        <end position="213"/>
    </location>
</feature>
<proteinExistence type="predicted"/>
<dbReference type="PANTHER" id="PTHR24148:SF64">
    <property type="entry name" value="HETEROKARYON INCOMPATIBILITY DOMAIN-CONTAINING PROTEIN"/>
    <property type="match status" value="1"/>
</dbReference>
<dbReference type="AlphaFoldDB" id="A0AAV9G8H9"/>
<evidence type="ECO:0000313" key="2">
    <source>
        <dbReference type="EMBL" id="KAK4443692.1"/>
    </source>
</evidence>
<dbReference type="Proteomes" id="UP001321760">
    <property type="component" value="Unassembled WGS sequence"/>
</dbReference>
<organism evidence="2 3">
    <name type="scientific">Podospora aff. communis PSN243</name>
    <dbReference type="NCBI Taxonomy" id="3040156"/>
    <lineage>
        <taxon>Eukaryota</taxon>
        <taxon>Fungi</taxon>
        <taxon>Dikarya</taxon>
        <taxon>Ascomycota</taxon>
        <taxon>Pezizomycotina</taxon>
        <taxon>Sordariomycetes</taxon>
        <taxon>Sordariomycetidae</taxon>
        <taxon>Sordariales</taxon>
        <taxon>Podosporaceae</taxon>
        <taxon>Podospora</taxon>
    </lineage>
</organism>
<evidence type="ECO:0000313" key="3">
    <source>
        <dbReference type="Proteomes" id="UP001321760"/>
    </source>
</evidence>
<gene>
    <name evidence="2" type="ORF">QBC34DRAFT_310514</name>
</gene>
<name>A0AAV9G8H9_9PEZI</name>
<accession>A0AAV9G8H9</accession>
<dbReference type="InterPro" id="IPR052895">
    <property type="entry name" value="HetReg/Transcr_Mod"/>
</dbReference>
<dbReference type="EMBL" id="MU865988">
    <property type="protein sequence ID" value="KAK4443692.1"/>
    <property type="molecule type" value="Genomic_DNA"/>
</dbReference>
<evidence type="ECO:0000259" key="1">
    <source>
        <dbReference type="Pfam" id="PF06985"/>
    </source>
</evidence>
<dbReference type="Pfam" id="PF06985">
    <property type="entry name" value="HET"/>
    <property type="match status" value="1"/>
</dbReference>
<dbReference type="Pfam" id="PF26639">
    <property type="entry name" value="Het-6_barrel"/>
    <property type="match status" value="1"/>
</dbReference>
<dbReference type="InterPro" id="IPR010730">
    <property type="entry name" value="HET"/>
</dbReference>
<sequence length="667" mass="75725">MEDSPLSKEPHPESLYNGLRLQDELDFRVLELAPGEPAEPLKCTLSVEALKGTRGYPAYVALSYVWGAPDRTHVLECNGLKILITETLEKALRHLRDRTEKRRLWIDQICIDQSDVQDRTHQLHIMKRIYQMATKVISWLGPDHGDQASLAKALLDRLLNIDEFGRKLPKIVHFPTNQQLKKLQLPLREAPDWTALETLIRHQYFERVWVLQEVRMGREVILVWGGTEIRWDRVSGAYIRAVRHWMQIADPQTNSKPCPTLSLERLEAFMMRPTTWVDLLRATRRFGATDLRDKVFALIGLADGEVLASNYAATLGETYASVAKHIIRTTGDLRVLAYVWIRDLSALDGIPTWAPRWNDIADVNKTPKVLADWTSYSSSGQEKARVGDSEWDILKLEGLVVDEVDCLAPPLDSWDELENDWWKVVAESLRIADPAGRLRGESPDYIMVPFLWTITAGQSLGVNGLTCPATEPQHIEDFVAFAFNGILQNWPSKEKPVCLKEILNLLDCALRSLPALQPTERDNTARPDEDEADAPPMSRRWIEKILRSFHPSDPAAVEMATDIIVRAREKHDTAAVIRFMSQFEVSSVNRRFFVTKKGYMGIGPTYMEKGDVVAVLFGGPTPYVLRPTAGEGEHLFLGECYVDDVMNGEALTLLAKGRRETQWFSLR</sequence>
<keyword evidence="3" id="KW-1185">Reference proteome</keyword>
<comment type="caution">
    <text evidence="2">The sequence shown here is derived from an EMBL/GenBank/DDBJ whole genome shotgun (WGS) entry which is preliminary data.</text>
</comment>